<name>A0A4Y7PKZ7_9AGAM</name>
<proteinExistence type="predicted"/>
<gene>
    <name evidence="1" type="ORF">BD410DRAFT_87223</name>
</gene>
<dbReference type="AlphaFoldDB" id="A0A4Y7PKZ7"/>
<evidence type="ECO:0000313" key="1">
    <source>
        <dbReference type="EMBL" id="TDL15726.1"/>
    </source>
</evidence>
<accession>A0A4Y7PKZ7</accession>
<protein>
    <submittedName>
        <fullName evidence="1">Uncharacterized protein</fullName>
    </submittedName>
</protein>
<keyword evidence="2" id="KW-1185">Reference proteome</keyword>
<evidence type="ECO:0000313" key="2">
    <source>
        <dbReference type="Proteomes" id="UP000294933"/>
    </source>
</evidence>
<organism evidence="1 2">
    <name type="scientific">Rickenella mellea</name>
    <dbReference type="NCBI Taxonomy" id="50990"/>
    <lineage>
        <taxon>Eukaryota</taxon>
        <taxon>Fungi</taxon>
        <taxon>Dikarya</taxon>
        <taxon>Basidiomycota</taxon>
        <taxon>Agaricomycotina</taxon>
        <taxon>Agaricomycetes</taxon>
        <taxon>Hymenochaetales</taxon>
        <taxon>Rickenellaceae</taxon>
        <taxon>Rickenella</taxon>
    </lineage>
</organism>
<dbReference type="VEuPathDB" id="FungiDB:BD410DRAFT_87223"/>
<reference evidence="1 2" key="1">
    <citation type="submission" date="2018-06" db="EMBL/GenBank/DDBJ databases">
        <title>A transcriptomic atlas of mushroom development highlights an independent origin of complex multicellularity.</title>
        <authorList>
            <consortium name="DOE Joint Genome Institute"/>
            <person name="Krizsan K."/>
            <person name="Almasi E."/>
            <person name="Merenyi Z."/>
            <person name="Sahu N."/>
            <person name="Viragh M."/>
            <person name="Koszo T."/>
            <person name="Mondo S."/>
            <person name="Kiss B."/>
            <person name="Balint B."/>
            <person name="Kues U."/>
            <person name="Barry K."/>
            <person name="Hegedus J.C."/>
            <person name="Henrissat B."/>
            <person name="Johnson J."/>
            <person name="Lipzen A."/>
            <person name="Ohm R."/>
            <person name="Nagy I."/>
            <person name="Pangilinan J."/>
            <person name="Yan J."/>
            <person name="Xiong Y."/>
            <person name="Grigoriev I.V."/>
            <person name="Hibbett D.S."/>
            <person name="Nagy L.G."/>
        </authorList>
    </citation>
    <scope>NUCLEOTIDE SEQUENCE [LARGE SCALE GENOMIC DNA]</scope>
    <source>
        <strain evidence="1 2">SZMC22713</strain>
    </source>
</reference>
<sequence length="68" mass="7659">MEGVLLGWFSVLWTADVHAVILQCHRSYRSGFLIWIGSELESPQAVVHSFCGCFVPTFLGTLKFMLLI</sequence>
<dbReference type="EMBL" id="ML170264">
    <property type="protein sequence ID" value="TDL15726.1"/>
    <property type="molecule type" value="Genomic_DNA"/>
</dbReference>
<dbReference type="Proteomes" id="UP000294933">
    <property type="component" value="Unassembled WGS sequence"/>
</dbReference>